<feature type="domain" description="GGDEF" evidence="3">
    <location>
        <begin position="193"/>
        <end position="326"/>
    </location>
</feature>
<dbReference type="Pfam" id="PF00990">
    <property type="entry name" value="GGDEF"/>
    <property type="match status" value="1"/>
</dbReference>
<dbReference type="Proteomes" id="UP001296873">
    <property type="component" value="Unassembled WGS sequence"/>
</dbReference>
<comment type="catalytic activity">
    <reaction evidence="2">
        <text>2 GTP = 3',3'-c-di-GMP + 2 diphosphate</text>
        <dbReference type="Rhea" id="RHEA:24898"/>
        <dbReference type="ChEBI" id="CHEBI:33019"/>
        <dbReference type="ChEBI" id="CHEBI:37565"/>
        <dbReference type="ChEBI" id="CHEBI:58805"/>
        <dbReference type="EC" id="2.7.7.65"/>
    </reaction>
</comment>
<dbReference type="InterPro" id="IPR003018">
    <property type="entry name" value="GAF"/>
</dbReference>
<protein>
    <recommendedName>
        <fullName evidence="1">diguanylate cyclase</fullName>
        <ecNumber evidence="1">2.7.7.65</ecNumber>
    </recommendedName>
</protein>
<dbReference type="SUPFAM" id="SSF55073">
    <property type="entry name" value="Nucleotide cyclase"/>
    <property type="match status" value="1"/>
</dbReference>
<accession>A0ABS1DM08</accession>
<dbReference type="InterPro" id="IPR043128">
    <property type="entry name" value="Rev_trsase/Diguanyl_cyclase"/>
</dbReference>
<name>A0ABS1DM08_9PROT</name>
<dbReference type="EMBL" id="NRRL01000149">
    <property type="protein sequence ID" value="MBK1671147.1"/>
    <property type="molecule type" value="Genomic_DNA"/>
</dbReference>
<dbReference type="PANTHER" id="PTHR45138:SF9">
    <property type="entry name" value="DIGUANYLATE CYCLASE DGCM-RELATED"/>
    <property type="match status" value="1"/>
</dbReference>
<comment type="caution">
    <text evidence="4">The sequence shown here is derived from an EMBL/GenBank/DDBJ whole genome shotgun (WGS) entry which is preliminary data.</text>
</comment>
<dbReference type="InterPro" id="IPR029787">
    <property type="entry name" value="Nucleotide_cyclase"/>
</dbReference>
<dbReference type="RefSeq" id="WP_200343682.1">
    <property type="nucleotide sequence ID" value="NZ_NRRL01000149.1"/>
</dbReference>
<dbReference type="Pfam" id="PF01590">
    <property type="entry name" value="GAF"/>
    <property type="match status" value="1"/>
</dbReference>
<evidence type="ECO:0000259" key="3">
    <source>
        <dbReference type="PROSITE" id="PS50887"/>
    </source>
</evidence>
<dbReference type="PROSITE" id="PS50887">
    <property type="entry name" value="GGDEF"/>
    <property type="match status" value="1"/>
</dbReference>
<proteinExistence type="predicted"/>
<reference evidence="4 5" key="1">
    <citation type="journal article" date="2020" name="Microorganisms">
        <title>Osmotic Adaptation and Compatible Solute Biosynthesis of Phototrophic Bacteria as Revealed from Genome Analyses.</title>
        <authorList>
            <person name="Imhoff J.F."/>
            <person name="Rahn T."/>
            <person name="Kunzel S."/>
            <person name="Keller A."/>
            <person name="Neulinger S.C."/>
        </authorList>
    </citation>
    <scope>NUCLEOTIDE SEQUENCE [LARGE SCALE GENOMIC DNA]</scope>
    <source>
        <strain evidence="4 5">DSM 9895</strain>
    </source>
</reference>
<dbReference type="SMART" id="SM00065">
    <property type="entry name" value="GAF"/>
    <property type="match status" value="1"/>
</dbReference>
<evidence type="ECO:0000256" key="2">
    <source>
        <dbReference type="ARBA" id="ARBA00034247"/>
    </source>
</evidence>
<evidence type="ECO:0000256" key="1">
    <source>
        <dbReference type="ARBA" id="ARBA00012528"/>
    </source>
</evidence>
<gene>
    <name evidence="4" type="ORF">CKO28_24385</name>
</gene>
<keyword evidence="5" id="KW-1185">Reference proteome</keyword>
<dbReference type="InterPro" id="IPR000160">
    <property type="entry name" value="GGDEF_dom"/>
</dbReference>
<dbReference type="InterPro" id="IPR050469">
    <property type="entry name" value="Diguanylate_Cyclase"/>
</dbReference>
<dbReference type="InterPro" id="IPR029016">
    <property type="entry name" value="GAF-like_dom_sf"/>
</dbReference>
<dbReference type="NCBIfam" id="TIGR00254">
    <property type="entry name" value="GGDEF"/>
    <property type="match status" value="1"/>
</dbReference>
<dbReference type="SUPFAM" id="SSF55781">
    <property type="entry name" value="GAF domain-like"/>
    <property type="match status" value="1"/>
</dbReference>
<dbReference type="Gene3D" id="3.30.70.270">
    <property type="match status" value="1"/>
</dbReference>
<dbReference type="EC" id="2.7.7.65" evidence="1"/>
<dbReference type="Gene3D" id="3.30.450.40">
    <property type="match status" value="1"/>
</dbReference>
<sequence length="334" mass="36575">MSDCKLNDEQGRLAALNRYEVLDTAPEKPFDKITGLVQNVMNVPIAAVSLVDVQRQWFKSIQGLEVTETPRNVAFCHHTIQQREPMVVPDASLDPRFSDNPLVTGEPYIRAYTGVPLETPDGYNLGSLCAIDYEPRQFDAQQITILTSFAKLVVDELELRQVASTDGLTGALTRRGFMEAADQEIARSRRYGRPLALALFDLDHFKSVNDTYGHPAGDRVLRTISSCANASLRASDSFGRLGGEEFALLMPETDPEAALDCVERLRRAIGETEIALDGGHIRVTASFGVCPLSDRYADAESWLAAADEALYGAKTSGRNRTTFAHGPQVAIPAS</sequence>
<dbReference type="CDD" id="cd01949">
    <property type="entry name" value="GGDEF"/>
    <property type="match status" value="1"/>
</dbReference>
<evidence type="ECO:0000313" key="5">
    <source>
        <dbReference type="Proteomes" id="UP001296873"/>
    </source>
</evidence>
<evidence type="ECO:0000313" key="4">
    <source>
        <dbReference type="EMBL" id="MBK1671147.1"/>
    </source>
</evidence>
<organism evidence="4 5">
    <name type="scientific">Rhodovibrio sodomensis</name>
    <dbReference type="NCBI Taxonomy" id="1088"/>
    <lineage>
        <taxon>Bacteria</taxon>
        <taxon>Pseudomonadati</taxon>
        <taxon>Pseudomonadota</taxon>
        <taxon>Alphaproteobacteria</taxon>
        <taxon>Rhodospirillales</taxon>
        <taxon>Rhodovibrionaceae</taxon>
        <taxon>Rhodovibrio</taxon>
    </lineage>
</organism>
<dbReference type="PANTHER" id="PTHR45138">
    <property type="entry name" value="REGULATORY COMPONENTS OF SENSORY TRANSDUCTION SYSTEM"/>
    <property type="match status" value="1"/>
</dbReference>
<dbReference type="SMART" id="SM00267">
    <property type="entry name" value="GGDEF"/>
    <property type="match status" value="1"/>
</dbReference>